<protein>
    <submittedName>
        <fullName evidence="1">Uncharacterized protein</fullName>
    </submittedName>
</protein>
<accession>A0A642MP88</accession>
<accession>A0A174TQP9</accession>
<gene>
    <name evidence="1" type="ORF">ERS852461_04214</name>
</gene>
<reference evidence="1 2" key="1">
    <citation type="submission" date="2015-09" db="EMBL/GenBank/DDBJ databases">
        <authorList>
            <consortium name="Pathogen Informatics"/>
        </authorList>
    </citation>
    <scope>NUCLEOTIDE SEQUENCE [LARGE SCALE GENOMIC DNA]</scope>
    <source>
        <strain evidence="1 2">2789STDY5834846</strain>
    </source>
</reference>
<evidence type="ECO:0000313" key="2">
    <source>
        <dbReference type="Proteomes" id="UP000095606"/>
    </source>
</evidence>
<dbReference type="Proteomes" id="UP000095606">
    <property type="component" value="Unassembled WGS sequence"/>
</dbReference>
<dbReference type="AlphaFoldDB" id="A0A174TQP9"/>
<sequence>MSKKEILIKWKTVETITPDFPDGAIFIKEDTSIEFPLAIVAFPLGGHANGTKKQRERAKLIAAAPELLKACQEALKYVCVEEPAYDVLCNAIKKATE</sequence>
<dbReference type="EMBL" id="CZAE01000025">
    <property type="protein sequence ID" value="CUQ09760.1"/>
    <property type="molecule type" value="Genomic_DNA"/>
</dbReference>
<proteinExistence type="predicted"/>
<name>A0A174TQP9_9BACE</name>
<dbReference type="RefSeq" id="WP_055271028.1">
    <property type="nucleotide sequence ID" value="NZ_CAJTBQ010000034.1"/>
</dbReference>
<evidence type="ECO:0000313" key="1">
    <source>
        <dbReference type="EMBL" id="CUQ09760.1"/>
    </source>
</evidence>
<organism evidence="1 2">
    <name type="scientific">Bacteroides faecis</name>
    <dbReference type="NCBI Taxonomy" id="674529"/>
    <lineage>
        <taxon>Bacteria</taxon>
        <taxon>Pseudomonadati</taxon>
        <taxon>Bacteroidota</taxon>
        <taxon>Bacteroidia</taxon>
        <taxon>Bacteroidales</taxon>
        <taxon>Bacteroidaceae</taxon>
        <taxon>Bacteroides</taxon>
    </lineage>
</organism>